<feature type="non-terminal residue" evidence="1">
    <location>
        <position position="1"/>
    </location>
</feature>
<organism evidence="1 2">
    <name type="scientific">Eiseniibacteriota bacterium</name>
    <dbReference type="NCBI Taxonomy" id="2212470"/>
    <lineage>
        <taxon>Bacteria</taxon>
        <taxon>Candidatus Eiseniibacteriota</taxon>
    </lineage>
</organism>
<reference evidence="1" key="2">
    <citation type="journal article" date="2021" name="Microbiome">
        <title>Successional dynamics and alternative stable states in a saline activated sludge microbial community over 9 years.</title>
        <authorList>
            <person name="Wang Y."/>
            <person name="Ye J."/>
            <person name="Ju F."/>
            <person name="Liu L."/>
            <person name="Boyd J.A."/>
            <person name="Deng Y."/>
            <person name="Parks D.H."/>
            <person name="Jiang X."/>
            <person name="Yin X."/>
            <person name="Woodcroft B.J."/>
            <person name="Tyson G.W."/>
            <person name="Hugenholtz P."/>
            <person name="Polz M.F."/>
            <person name="Zhang T."/>
        </authorList>
    </citation>
    <scope>NUCLEOTIDE SEQUENCE</scope>
    <source>
        <strain evidence="1">HKST-UBA01</strain>
    </source>
</reference>
<protein>
    <submittedName>
        <fullName evidence="1">Uncharacterized protein</fullName>
    </submittedName>
</protein>
<dbReference type="Proteomes" id="UP000697710">
    <property type="component" value="Unassembled WGS sequence"/>
</dbReference>
<comment type="caution">
    <text evidence="1">The sequence shown here is derived from an EMBL/GenBank/DDBJ whole genome shotgun (WGS) entry which is preliminary data.</text>
</comment>
<evidence type="ECO:0000313" key="2">
    <source>
        <dbReference type="Proteomes" id="UP000697710"/>
    </source>
</evidence>
<sequence length="417" mass="46434">RFREESTRANLLVRARLGRFGRTYFDSHGSLRTAPDRTRGDLDLETGIRADAVHFWVGDRLHAQGGSDDPGGGILNVARTGARIRSLPRPLSLRAGFDHQCSRAGPDSLARLFDYHILRPRAEIQCDLGWRGDVSVEAGFAAKRAERGSSSNDRPWLEVSGRYAFPGERTIDVSIRTETRRYLEADSLTPTLHEADVRSRLTLPHSARSRSDWSFDWSSLQYATSSSVFQDHHTASLEGLVSFDLQPRSPALDPWPSDLGEELPDSVLLALDLEKLADLPESSGSDPSLRPRLWCGFGLRGEVLQNEVASRSDYDELAGVVTASREAIAGLWFDLRGEVGRRDYHGTSSGGDLVFEGLDLSLSGTDYRFMSSTLLVEVPLPWSCAFSGFGQFDREWHDESADDFTLWLLTLSLTRNF</sequence>
<reference evidence="1" key="1">
    <citation type="submission" date="2020-04" db="EMBL/GenBank/DDBJ databases">
        <authorList>
            <person name="Zhang T."/>
        </authorList>
    </citation>
    <scope>NUCLEOTIDE SEQUENCE</scope>
    <source>
        <strain evidence="1">HKST-UBA01</strain>
    </source>
</reference>
<accession>A0A956RPG2</accession>
<proteinExistence type="predicted"/>
<evidence type="ECO:0000313" key="1">
    <source>
        <dbReference type="EMBL" id="MCA9728113.1"/>
    </source>
</evidence>
<name>A0A956RPG2_UNCEI</name>
<dbReference type="AlphaFoldDB" id="A0A956RPG2"/>
<gene>
    <name evidence="1" type="ORF">KC729_10550</name>
</gene>
<dbReference type="EMBL" id="JAGQHR010000303">
    <property type="protein sequence ID" value="MCA9728113.1"/>
    <property type="molecule type" value="Genomic_DNA"/>
</dbReference>